<dbReference type="PANTHER" id="PTHR30287">
    <property type="entry name" value="MEMBRANE COMPONENT OF PREDICTED ABC SUPERFAMILY METABOLITE UPTAKE TRANSPORTER"/>
    <property type="match status" value="1"/>
</dbReference>
<feature type="transmembrane region" description="Helical" evidence="6">
    <location>
        <begin position="440"/>
        <end position="460"/>
    </location>
</feature>
<dbReference type="Pfam" id="PF12704">
    <property type="entry name" value="MacB_PCD"/>
    <property type="match status" value="1"/>
</dbReference>
<dbReference type="EMBL" id="JAVRHL010000002">
    <property type="protein sequence ID" value="MDT0682521.1"/>
    <property type="molecule type" value="Genomic_DNA"/>
</dbReference>
<keyword evidence="10" id="KW-1185">Reference proteome</keyword>
<proteinExistence type="predicted"/>
<feature type="domain" description="ABC3 transporter permease C-terminal" evidence="7">
    <location>
        <begin position="225"/>
        <end position="340"/>
    </location>
</feature>
<gene>
    <name evidence="9" type="ORF">RM543_07485</name>
</gene>
<dbReference type="Proteomes" id="UP001265259">
    <property type="component" value="Unassembled WGS sequence"/>
</dbReference>
<dbReference type="InterPro" id="IPR003838">
    <property type="entry name" value="ABC3_permease_C"/>
</dbReference>
<comment type="subcellular location">
    <subcellularLocation>
        <location evidence="1">Cell membrane</location>
        <topology evidence="1">Multi-pass membrane protein</topology>
    </subcellularLocation>
</comment>
<feature type="transmembrane region" description="Helical" evidence="6">
    <location>
        <begin position="395"/>
        <end position="420"/>
    </location>
</feature>
<dbReference type="InterPro" id="IPR038766">
    <property type="entry name" value="Membrane_comp_ABC_pdt"/>
</dbReference>
<evidence type="ECO:0000256" key="5">
    <source>
        <dbReference type="ARBA" id="ARBA00023136"/>
    </source>
</evidence>
<dbReference type="InterPro" id="IPR025857">
    <property type="entry name" value="MacB_PCD"/>
</dbReference>
<feature type="transmembrane region" description="Helical" evidence="6">
    <location>
        <begin position="322"/>
        <end position="346"/>
    </location>
</feature>
<dbReference type="RefSeq" id="WP_311691340.1">
    <property type="nucleotide sequence ID" value="NZ_JAVRHL010000002.1"/>
</dbReference>
<evidence type="ECO:0000256" key="2">
    <source>
        <dbReference type="ARBA" id="ARBA00022475"/>
    </source>
</evidence>
<evidence type="ECO:0000259" key="8">
    <source>
        <dbReference type="Pfam" id="PF12704"/>
    </source>
</evidence>
<feature type="transmembrane region" description="Helical" evidence="6">
    <location>
        <begin position="757"/>
        <end position="777"/>
    </location>
</feature>
<organism evidence="9 10">
    <name type="scientific">Tropicimonas omnivorans</name>
    <dbReference type="NCBI Taxonomy" id="3075590"/>
    <lineage>
        <taxon>Bacteria</taxon>
        <taxon>Pseudomonadati</taxon>
        <taxon>Pseudomonadota</taxon>
        <taxon>Alphaproteobacteria</taxon>
        <taxon>Rhodobacterales</taxon>
        <taxon>Roseobacteraceae</taxon>
        <taxon>Tropicimonas</taxon>
    </lineage>
</organism>
<feature type="transmembrane region" description="Helical" evidence="6">
    <location>
        <begin position="659"/>
        <end position="679"/>
    </location>
</feature>
<evidence type="ECO:0000259" key="7">
    <source>
        <dbReference type="Pfam" id="PF02687"/>
    </source>
</evidence>
<feature type="transmembrane region" description="Helical" evidence="6">
    <location>
        <begin position="714"/>
        <end position="737"/>
    </location>
</feature>
<feature type="domain" description="ABC3 transporter permease C-terminal" evidence="7">
    <location>
        <begin position="666"/>
        <end position="784"/>
    </location>
</feature>
<protein>
    <submittedName>
        <fullName evidence="9">FtsX-like permease family protein</fullName>
    </submittedName>
</protein>
<keyword evidence="4 6" id="KW-1133">Transmembrane helix</keyword>
<dbReference type="PANTHER" id="PTHR30287:SF2">
    <property type="entry name" value="BLL1001 PROTEIN"/>
    <property type="match status" value="1"/>
</dbReference>
<evidence type="ECO:0000256" key="4">
    <source>
        <dbReference type="ARBA" id="ARBA00022989"/>
    </source>
</evidence>
<feature type="domain" description="MacB-like periplasmic core" evidence="8">
    <location>
        <begin position="445"/>
        <end position="627"/>
    </location>
</feature>
<keyword evidence="5 6" id="KW-0472">Membrane</keyword>
<comment type="caution">
    <text evidence="9">The sequence shown here is derived from an EMBL/GenBank/DDBJ whole genome shotgun (WGS) entry which is preliminary data.</text>
</comment>
<evidence type="ECO:0000313" key="10">
    <source>
        <dbReference type="Proteomes" id="UP001265259"/>
    </source>
</evidence>
<evidence type="ECO:0000256" key="1">
    <source>
        <dbReference type="ARBA" id="ARBA00004651"/>
    </source>
</evidence>
<feature type="transmembrane region" description="Helical" evidence="6">
    <location>
        <begin position="366"/>
        <end position="388"/>
    </location>
</feature>
<feature type="transmembrane region" description="Helical" evidence="6">
    <location>
        <begin position="223"/>
        <end position="246"/>
    </location>
</feature>
<dbReference type="Pfam" id="PF02687">
    <property type="entry name" value="FtsX"/>
    <property type="match status" value="2"/>
</dbReference>
<evidence type="ECO:0000256" key="6">
    <source>
        <dbReference type="SAM" id="Phobius"/>
    </source>
</evidence>
<evidence type="ECO:0000256" key="3">
    <source>
        <dbReference type="ARBA" id="ARBA00022692"/>
    </source>
</evidence>
<name>A0ABU3DFN2_9RHOB</name>
<evidence type="ECO:0000313" key="9">
    <source>
        <dbReference type="EMBL" id="MDT0682521.1"/>
    </source>
</evidence>
<accession>A0ABU3DFN2</accession>
<sequence length="796" mass="81565">MRAALLTLLSHWRRHPGQLAALLLGLVMATALFCAVQAINAEARASYASASARLGAGALPSISGPGGGPVPVETYAALRRAGWPVTPVIEGVVQAGEDSIRLLGIEPLTAPGDMLPAGETGNDGLGLISGASLVLSAPDVADAARSLNGIDEVREASSLPPGEIVADISVAARLLGAGTSVSRLLLTGPAPGPLGEAAPGLILSRPTTGDDLARLTDSFHLNLTAFGLLAFAVGLFIVHGTLSLAFEQRRAMLRTLRALGLPLRTALALMLGETLALALVAGAAGVAAGYLVAGVLLPDVAATLGGLYGAEVPGTLAFRPGWALGGLALAGFGTSLAAASGLAGLARMPLLQGAVPRAWVRGGTGALAMQAAAGGLLMLAGFAAVQWGQSLTSGFIFLGGLLLGAALILPAALALILAGARRLARGPVSEWFWADTGLQARGLSLAMMALLLAVAANVGVSTMVGSFRQTFTGWLDQRLAAELYVAAETEAEATRLAAWLEGRADAVLPIRSAEAELGGAPGAISGVVDDPTYRENWPLLAESPGAWDRLAAGEAALVNEQLARRTGLSVGDPVALGPDWSLPIAGIYSDYGNPSGEAMVSLPLLEARRAGAVTGLRFGVRTPEAEALVAELREFGLPPSRITRQEEIKAASLRIFERTFAVTGALGVLTLGVAGFAILTGLLTLATMRLPQLAPVWALGLGRRRLAILELVRAALLAGITFVLALPLGLALAWALLALVNVAAFGWRLPMDIFPGQWLWLLVSTLAAALIAAAIPARKLWTAPPARLLATFSAER</sequence>
<keyword evidence="2" id="KW-1003">Cell membrane</keyword>
<reference evidence="9 10" key="1">
    <citation type="submission" date="2023-09" db="EMBL/GenBank/DDBJ databases">
        <authorList>
            <person name="Rey-Velasco X."/>
        </authorList>
    </citation>
    <scope>NUCLEOTIDE SEQUENCE [LARGE SCALE GENOMIC DNA]</scope>
    <source>
        <strain evidence="9 10">F158</strain>
    </source>
</reference>
<keyword evidence="3 6" id="KW-0812">Transmembrane</keyword>